<evidence type="ECO:0000313" key="2">
    <source>
        <dbReference type="EMBL" id="EGB02354.1"/>
    </source>
</evidence>
<name>F0YRA5_AURAN</name>
<keyword evidence="3" id="KW-1185">Reference proteome</keyword>
<protein>
    <submittedName>
        <fullName evidence="2">Uncharacterized protein</fullName>
    </submittedName>
</protein>
<dbReference type="InParanoid" id="F0YRA5"/>
<feature type="non-terminal residue" evidence="2">
    <location>
        <position position="376"/>
    </location>
</feature>
<sequence>MGAFYRYGKTFYDMMMEEVYRGALKTEADMIAFIKAHVPGGAKHSVSVSLSVTARDWECAKVLFGMLLVAMVESSLPITVDNLASTGTWRKFYAWALNPACSMDVAVLHYHLRISIRYHLVFDLLVFKDERAAALVTRDEKRSRGSGAPHVFSLEGNSMPLYDVLKELYLWLFALCAALCATVDGLSGGAVGPGDVLGMAWCWAAVLSGGSPAVVGVAAGMRCAIVAARLPRCLAFEWMCLQSDAVVAFACLRHCRDAGRAAAAARSLVRRQWAVFFGAAAFWKLNSAYFDARTSCGSLLGLEVLALASRATRFYCTEPVVAAVARFAPHCVAGLEATVAGLLGATAFGAADDGCGRAGARVALGLLVVRCLARPP</sequence>
<accession>F0YRA5</accession>
<evidence type="ECO:0000256" key="1">
    <source>
        <dbReference type="SAM" id="Phobius"/>
    </source>
</evidence>
<feature type="transmembrane region" description="Helical" evidence="1">
    <location>
        <begin position="168"/>
        <end position="186"/>
    </location>
</feature>
<keyword evidence="1" id="KW-0472">Membrane</keyword>
<reference evidence="2 3" key="1">
    <citation type="journal article" date="2011" name="Proc. Natl. Acad. Sci. U.S.A.">
        <title>Niche of harmful alga Aureococcus anophagefferens revealed through ecogenomics.</title>
        <authorList>
            <person name="Gobler C.J."/>
            <person name="Berry D.L."/>
            <person name="Dyhrman S.T."/>
            <person name="Wilhelm S.W."/>
            <person name="Salamov A."/>
            <person name="Lobanov A.V."/>
            <person name="Zhang Y."/>
            <person name="Collier J.L."/>
            <person name="Wurch L.L."/>
            <person name="Kustka A.B."/>
            <person name="Dill B.D."/>
            <person name="Shah M."/>
            <person name="VerBerkmoes N.C."/>
            <person name="Kuo A."/>
            <person name="Terry A."/>
            <person name="Pangilinan J."/>
            <person name="Lindquist E.A."/>
            <person name="Lucas S."/>
            <person name="Paulsen I.T."/>
            <person name="Hattenrath-Lehmann T.K."/>
            <person name="Talmage S.C."/>
            <person name="Walker E.A."/>
            <person name="Koch F."/>
            <person name="Burson A.M."/>
            <person name="Marcoval M.A."/>
            <person name="Tang Y.Z."/>
            <person name="Lecleir G.R."/>
            <person name="Coyne K.J."/>
            <person name="Berg G.M."/>
            <person name="Bertrand E.M."/>
            <person name="Saito M.A."/>
            <person name="Gladyshev V.N."/>
            <person name="Grigoriev I.V."/>
        </authorList>
    </citation>
    <scope>NUCLEOTIDE SEQUENCE [LARGE SCALE GENOMIC DNA]</scope>
    <source>
        <strain evidence="3">CCMP 1984</strain>
    </source>
</reference>
<keyword evidence="1" id="KW-1133">Transmembrane helix</keyword>
<feature type="transmembrane region" description="Helical" evidence="1">
    <location>
        <begin position="198"/>
        <end position="219"/>
    </location>
</feature>
<dbReference type="RefSeq" id="XP_009042946.1">
    <property type="nucleotide sequence ID" value="XM_009044698.1"/>
</dbReference>
<dbReference type="EMBL" id="GL833598">
    <property type="protein sequence ID" value="EGB02354.1"/>
    <property type="molecule type" value="Genomic_DNA"/>
</dbReference>
<gene>
    <name evidence="2" type="ORF">AURANDRAFT_72861</name>
</gene>
<proteinExistence type="predicted"/>
<organism evidence="3">
    <name type="scientific">Aureococcus anophagefferens</name>
    <name type="common">Harmful bloom alga</name>
    <dbReference type="NCBI Taxonomy" id="44056"/>
    <lineage>
        <taxon>Eukaryota</taxon>
        <taxon>Sar</taxon>
        <taxon>Stramenopiles</taxon>
        <taxon>Ochrophyta</taxon>
        <taxon>Pelagophyceae</taxon>
        <taxon>Pelagomonadales</taxon>
        <taxon>Pelagomonadaceae</taxon>
        <taxon>Aureococcus</taxon>
    </lineage>
</organism>
<dbReference type="KEGG" id="aaf:AURANDRAFT_72861"/>
<dbReference type="GeneID" id="20228918"/>
<dbReference type="AlphaFoldDB" id="F0YRA5"/>
<dbReference type="Proteomes" id="UP000002729">
    <property type="component" value="Unassembled WGS sequence"/>
</dbReference>
<evidence type="ECO:0000313" key="3">
    <source>
        <dbReference type="Proteomes" id="UP000002729"/>
    </source>
</evidence>
<keyword evidence="1" id="KW-0812">Transmembrane</keyword>